<accession>A0A131YGI2</accession>
<keyword evidence="1" id="KW-0175">Coiled coil</keyword>
<protein>
    <submittedName>
        <fullName evidence="3">Uncharacterized protein</fullName>
    </submittedName>
</protein>
<sequence>MDYPMEDLIKAVMMGHRDKTKGPSSALCEVLEELMTVAPHLVTSDTYLKLRRAELDAAEAQERYEAACEMNSVWKDIRLSCHKKDGLKLIKSRYHEQAEEVQAAIVLSEDPVGRHLGLEDCDLDEKFIDHLHRAVFKHLQDRDSRIKQKLQAHNIYFDVGVAAEALLANINRINKSIANMRLGKQDHLFKLEKKLQEIAKKRLELPELGEKHHAFLLDFENNIIQFFIEIAEKLEEELECTFTAKDGIGKAMEVLIRKIQSELLHKVSEEEKKLQEKEELLDKFDDLCLCPEFDLWITEYKYLCLLEEAVNKKTSDAEPEESVNEKTLVAEPEESVNEKTLVAEPEESVNEKTLVAEPE</sequence>
<name>A0A131YGI2_RHIAP</name>
<dbReference type="AlphaFoldDB" id="A0A131YGI2"/>
<evidence type="ECO:0000256" key="1">
    <source>
        <dbReference type="SAM" id="Coils"/>
    </source>
</evidence>
<feature type="region of interest" description="Disordered" evidence="2">
    <location>
        <begin position="313"/>
        <end position="359"/>
    </location>
</feature>
<reference evidence="3" key="1">
    <citation type="journal article" date="2016" name="Ticks Tick Borne Dis.">
        <title>De novo assembly and annotation of the salivary gland transcriptome of Rhipicephalus appendiculatus male and female ticks during blood feeding.</title>
        <authorList>
            <person name="de Castro M.H."/>
            <person name="de Klerk D."/>
            <person name="Pienaar R."/>
            <person name="Latif A.A."/>
            <person name="Rees D.J."/>
            <person name="Mans B.J."/>
        </authorList>
    </citation>
    <scope>NUCLEOTIDE SEQUENCE</scope>
    <source>
        <tissue evidence="3">Salivary glands</tissue>
    </source>
</reference>
<feature type="coiled-coil region" evidence="1">
    <location>
        <begin position="260"/>
        <end position="287"/>
    </location>
</feature>
<dbReference type="EMBL" id="GEDV01010922">
    <property type="protein sequence ID" value="JAP77635.1"/>
    <property type="molecule type" value="Transcribed_RNA"/>
</dbReference>
<proteinExistence type="predicted"/>
<evidence type="ECO:0000256" key="2">
    <source>
        <dbReference type="SAM" id="MobiDB-lite"/>
    </source>
</evidence>
<evidence type="ECO:0000313" key="3">
    <source>
        <dbReference type="EMBL" id="JAP77635.1"/>
    </source>
</evidence>
<organism evidence="3">
    <name type="scientific">Rhipicephalus appendiculatus</name>
    <name type="common">Brown ear tick</name>
    <dbReference type="NCBI Taxonomy" id="34631"/>
    <lineage>
        <taxon>Eukaryota</taxon>
        <taxon>Metazoa</taxon>
        <taxon>Ecdysozoa</taxon>
        <taxon>Arthropoda</taxon>
        <taxon>Chelicerata</taxon>
        <taxon>Arachnida</taxon>
        <taxon>Acari</taxon>
        <taxon>Parasitiformes</taxon>
        <taxon>Ixodida</taxon>
        <taxon>Ixodoidea</taxon>
        <taxon>Ixodidae</taxon>
        <taxon>Rhipicephalinae</taxon>
        <taxon>Rhipicephalus</taxon>
        <taxon>Rhipicephalus</taxon>
    </lineage>
</organism>